<keyword evidence="2" id="KW-0677">Repeat</keyword>
<protein>
    <recommendedName>
        <fullName evidence="7">OmpR/PhoB-type domain-containing protein</fullName>
    </recommendedName>
</protein>
<dbReference type="CDD" id="cd15831">
    <property type="entry name" value="BTAD"/>
    <property type="match status" value="1"/>
</dbReference>
<dbReference type="Gene3D" id="3.40.50.300">
    <property type="entry name" value="P-loop containing nucleotide triphosphate hydrolases"/>
    <property type="match status" value="1"/>
</dbReference>
<dbReference type="InterPro" id="IPR016032">
    <property type="entry name" value="Sig_transdc_resp-reg_C-effctor"/>
</dbReference>
<dbReference type="PANTHER" id="PTHR35807:SF1">
    <property type="entry name" value="TRANSCRIPTIONAL REGULATOR REDD"/>
    <property type="match status" value="1"/>
</dbReference>
<dbReference type="PANTHER" id="PTHR35807">
    <property type="entry name" value="TRANSCRIPTIONAL REGULATOR REDD-RELATED"/>
    <property type="match status" value="1"/>
</dbReference>
<keyword evidence="5" id="KW-0804">Transcription</keyword>
<keyword evidence="3" id="KW-0805">Transcription regulation</keyword>
<feature type="domain" description="OmpR/PhoB-type" evidence="7">
    <location>
        <begin position="27"/>
        <end position="126"/>
    </location>
</feature>
<evidence type="ECO:0000256" key="1">
    <source>
        <dbReference type="ARBA" id="ARBA00005820"/>
    </source>
</evidence>
<evidence type="ECO:0000259" key="7">
    <source>
        <dbReference type="PROSITE" id="PS51755"/>
    </source>
</evidence>
<dbReference type="InterPro" id="IPR042197">
    <property type="entry name" value="Apaf_helical"/>
</dbReference>
<evidence type="ECO:0000256" key="5">
    <source>
        <dbReference type="ARBA" id="ARBA00023163"/>
    </source>
</evidence>
<evidence type="ECO:0000256" key="3">
    <source>
        <dbReference type="ARBA" id="ARBA00023015"/>
    </source>
</evidence>
<dbReference type="Pfam" id="PF00486">
    <property type="entry name" value="Trans_reg_C"/>
    <property type="match status" value="1"/>
</dbReference>
<dbReference type="InterPro" id="IPR002182">
    <property type="entry name" value="NB-ARC"/>
</dbReference>
<reference evidence="8 9" key="1">
    <citation type="submission" date="2017-06" db="EMBL/GenBank/DDBJ databases">
        <title>Cultured bacterium strain Saccharothrix yanglingensis Hhs.015.</title>
        <authorList>
            <person name="Xia Y."/>
        </authorList>
    </citation>
    <scope>NUCLEOTIDE SEQUENCE [LARGE SCALE GENOMIC DNA]</scope>
    <source>
        <strain evidence="8 9">Hhs.015</strain>
    </source>
</reference>
<organism evidence="8 9">
    <name type="scientific">Saccharothrix yanglingensis</name>
    <dbReference type="NCBI Taxonomy" id="659496"/>
    <lineage>
        <taxon>Bacteria</taxon>
        <taxon>Bacillati</taxon>
        <taxon>Actinomycetota</taxon>
        <taxon>Actinomycetes</taxon>
        <taxon>Pseudonocardiales</taxon>
        <taxon>Pseudonocardiaceae</taxon>
        <taxon>Saccharothrix</taxon>
    </lineage>
</organism>
<dbReference type="Gene3D" id="1.25.40.10">
    <property type="entry name" value="Tetratricopeptide repeat domain"/>
    <property type="match status" value="1"/>
</dbReference>
<evidence type="ECO:0000256" key="6">
    <source>
        <dbReference type="PROSITE-ProRule" id="PRU01091"/>
    </source>
</evidence>
<proteinExistence type="inferred from homology"/>
<name>A0ABU0WZ75_9PSEU</name>
<evidence type="ECO:0000313" key="8">
    <source>
        <dbReference type="EMBL" id="MDQ2585165.1"/>
    </source>
</evidence>
<evidence type="ECO:0000256" key="4">
    <source>
        <dbReference type="ARBA" id="ARBA00023125"/>
    </source>
</evidence>
<dbReference type="SMART" id="SM00862">
    <property type="entry name" value="Trans_reg_C"/>
    <property type="match status" value="1"/>
</dbReference>
<dbReference type="Pfam" id="PF03704">
    <property type="entry name" value="BTAD"/>
    <property type="match status" value="1"/>
</dbReference>
<dbReference type="Gene3D" id="1.10.8.430">
    <property type="entry name" value="Helical domain of apoptotic protease-activating factors"/>
    <property type="match status" value="1"/>
</dbReference>
<dbReference type="SUPFAM" id="SSF48452">
    <property type="entry name" value="TPR-like"/>
    <property type="match status" value="1"/>
</dbReference>
<gene>
    <name evidence="8" type="ORF">CKY47_14480</name>
</gene>
<dbReference type="Gene3D" id="1.10.10.10">
    <property type="entry name" value="Winged helix-like DNA-binding domain superfamily/Winged helix DNA-binding domain"/>
    <property type="match status" value="1"/>
</dbReference>
<dbReference type="EMBL" id="NSDM01000005">
    <property type="protein sequence ID" value="MDQ2585165.1"/>
    <property type="molecule type" value="Genomic_DNA"/>
</dbReference>
<dbReference type="SUPFAM" id="SSF46894">
    <property type="entry name" value="C-terminal effector domain of the bipartite response regulators"/>
    <property type="match status" value="1"/>
</dbReference>
<sequence length="632" mass="68969">MFLPNVTADMFENLEQTSWRRQHAGNAAARACEGWSMRFQVLGLVGAWVGDTQIEVRGSKMRTFLASLLLARGRVVSDARLMQMLWDEDLPSTTQAQIQTYASRLRSLLGAEARITRQPPGYRFEFLARDRVQLDLVEFETLAAQGSTALAEGRHAEASRLLRDALSRWNGPALGGVTDHLATVEQPSLEEARLTALESCIDAELALGEHQRLITDLTALIAAEPLRERPRMQLMSALHGSGRTADALAVYQDFRTALAELVGLDPSSELRELHQSILTSVPRTPRATITLWTRRQEGDPALPPEPSDFTGRAAETERACAVLSGSPGQAELPTACVVSGMNGVGKTTLAQRVTRLLTKRFPDRQLLVDLGGRHASPPGAGTVLDGLLARLGVPADRVPESTAAKVELYRRTLAGTKTLLILDDAHDERQVRPLLPSVPGCGVLITSRSLLATLEGTARITLGPFSPAESMQLLGRIIGVDRTTAEHRTALDIAEVCGHLPIAIRVCGSRLASRPHWSLRRLADRLRDPARVLDELRVGDLDVRERLLPSFAALSDDLRGAVLRLSALGPGTFHVRTAAELLRLSTVDAFDVLDELVAAHLLRPDPRAVDHYRLPELVHALALDQEQLCKVG</sequence>
<dbReference type="Proteomes" id="UP001225605">
    <property type="component" value="Unassembled WGS sequence"/>
</dbReference>
<comment type="caution">
    <text evidence="8">The sequence shown here is derived from an EMBL/GenBank/DDBJ whole genome shotgun (WGS) entry which is preliminary data.</text>
</comment>
<accession>A0ABU0WZ75</accession>
<dbReference type="InterPro" id="IPR036388">
    <property type="entry name" value="WH-like_DNA-bd_sf"/>
</dbReference>
<evidence type="ECO:0000256" key="2">
    <source>
        <dbReference type="ARBA" id="ARBA00022737"/>
    </source>
</evidence>
<feature type="DNA-binding region" description="OmpR/PhoB-type" evidence="6">
    <location>
        <begin position="27"/>
        <end position="126"/>
    </location>
</feature>
<dbReference type="InterPro" id="IPR027417">
    <property type="entry name" value="P-loop_NTPase"/>
</dbReference>
<dbReference type="SUPFAM" id="SSF52540">
    <property type="entry name" value="P-loop containing nucleoside triphosphate hydrolases"/>
    <property type="match status" value="1"/>
</dbReference>
<keyword evidence="9" id="KW-1185">Reference proteome</keyword>
<comment type="similarity">
    <text evidence="1">Belongs to the AfsR/DnrI/RedD regulatory family.</text>
</comment>
<dbReference type="InterPro" id="IPR051677">
    <property type="entry name" value="AfsR-DnrI-RedD_regulator"/>
</dbReference>
<dbReference type="PRINTS" id="PR00364">
    <property type="entry name" value="DISEASERSIST"/>
</dbReference>
<dbReference type="InterPro" id="IPR011990">
    <property type="entry name" value="TPR-like_helical_dom_sf"/>
</dbReference>
<dbReference type="PROSITE" id="PS51755">
    <property type="entry name" value="OMPR_PHOB"/>
    <property type="match status" value="1"/>
</dbReference>
<keyword evidence="4 6" id="KW-0238">DNA-binding</keyword>
<dbReference type="Pfam" id="PF00931">
    <property type="entry name" value="NB-ARC"/>
    <property type="match status" value="1"/>
</dbReference>
<evidence type="ECO:0000313" key="9">
    <source>
        <dbReference type="Proteomes" id="UP001225605"/>
    </source>
</evidence>
<dbReference type="InterPro" id="IPR001867">
    <property type="entry name" value="OmpR/PhoB-type_DNA-bd"/>
</dbReference>
<dbReference type="InterPro" id="IPR005158">
    <property type="entry name" value="BTAD"/>
</dbReference>
<dbReference type="SMART" id="SM01043">
    <property type="entry name" value="BTAD"/>
    <property type="match status" value="1"/>
</dbReference>